<proteinExistence type="predicted"/>
<evidence type="ECO:0008006" key="4">
    <source>
        <dbReference type="Google" id="ProtNLM"/>
    </source>
</evidence>
<dbReference type="AlphaFoldDB" id="A0A1F5E4N0"/>
<feature type="transmembrane region" description="Helical" evidence="1">
    <location>
        <begin position="59"/>
        <end position="78"/>
    </location>
</feature>
<evidence type="ECO:0000313" key="3">
    <source>
        <dbReference type="Proteomes" id="UP000177006"/>
    </source>
</evidence>
<reference evidence="2 3" key="1">
    <citation type="journal article" date="2016" name="Nat. Commun.">
        <title>Thousands of microbial genomes shed light on interconnected biogeochemical processes in an aquifer system.</title>
        <authorList>
            <person name="Anantharaman K."/>
            <person name="Brown C.T."/>
            <person name="Hug L.A."/>
            <person name="Sharon I."/>
            <person name="Castelle C.J."/>
            <person name="Probst A.J."/>
            <person name="Thomas B.C."/>
            <person name="Singh A."/>
            <person name="Wilkins M.J."/>
            <person name="Karaoz U."/>
            <person name="Brodie E.L."/>
            <person name="Williams K.H."/>
            <person name="Hubbard S.S."/>
            <person name="Banfield J.F."/>
        </authorList>
    </citation>
    <scope>NUCLEOTIDE SEQUENCE [LARGE SCALE GENOMIC DNA]</scope>
</reference>
<dbReference type="STRING" id="1797457.A2160_00605"/>
<keyword evidence="1" id="KW-1133">Transmembrane helix</keyword>
<dbReference type="EMBL" id="MEZK01000023">
    <property type="protein sequence ID" value="OGD62280.1"/>
    <property type="molecule type" value="Genomic_DNA"/>
</dbReference>
<keyword evidence="1" id="KW-0472">Membrane</keyword>
<evidence type="ECO:0000256" key="1">
    <source>
        <dbReference type="SAM" id="Phobius"/>
    </source>
</evidence>
<dbReference type="InterPro" id="IPR043716">
    <property type="entry name" value="DUF5657"/>
</dbReference>
<name>A0A1F5E4N0_9BACT</name>
<protein>
    <recommendedName>
        <fullName evidence="4">Mechanosensitive ion channel protein MscS</fullName>
    </recommendedName>
</protein>
<dbReference type="Proteomes" id="UP000177006">
    <property type="component" value="Unassembled WGS sequence"/>
</dbReference>
<keyword evidence="1" id="KW-0812">Transmembrane</keyword>
<organism evidence="2 3">
    <name type="scientific">Candidatus Beckwithbacteria bacterium RBG_13_42_9</name>
    <dbReference type="NCBI Taxonomy" id="1797457"/>
    <lineage>
        <taxon>Bacteria</taxon>
        <taxon>Candidatus Beckwithiibacteriota</taxon>
    </lineage>
</organism>
<dbReference type="Pfam" id="PF18901">
    <property type="entry name" value="DUF5657"/>
    <property type="match status" value="1"/>
</dbReference>
<comment type="caution">
    <text evidence="2">The sequence shown here is derived from an EMBL/GenBank/DDBJ whole genome shotgun (WGS) entry which is preliminary data.</text>
</comment>
<sequence>MTPFEQLLQSLFTADVWGLVKLAVLLFMGVYLVFAIVIVRQIKLMINVLDGNLNLPLRLLALAHLVFAGLVFLMALTIL</sequence>
<feature type="transmembrane region" description="Helical" evidence="1">
    <location>
        <begin position="16"/>
        <end position="39"/>
    </location>
</feature>
<gene>
    <name evidence="2" type="ORF">A2160_00605</name>
</gene>
<accession>A0A1F5E4N0</accession>
<evidence type="ECO:0000313" key="2">
    <source>
        <dbReference type="EMBL" id="OGD62280.1"/>
    </source>
</evidence>